<dbReference type="Proteomes" id="UP000249061">
    <property type="component" value="Unassembled WGS sequence"/>
</dbReference>
<comment type="caution">
    <text evidence="1">The sequence shown here is derived from an EMBL/GenBank/DDBJ whole genome shotgun (WGS) entry which is preliminary data.</text>
</comment>
<evidence type="ECO:0000313" key="2">
    <source>
        <dbReference type="Proteomes" id="UP000249061"/>
    </source>
</evidence>
<organism evidence="1 2">
    <name type="scientific">Archangium gephyra</name>
    <dbReference type="NCBI Taxonomy" id="48"/>
    <lineage>
        <taxon>Bacteria</taxon>
        <taxon>Pseudomonadati</taxon>
        <taxon>Myxococcota</taxon>
        <taxon>Myxococcia</taxon>
        <taxon>Myxococcales</taxon>
        <taxon>Cystobacterineae</taxon>
        <taxon>Archangiaceae</taxon>
        <taxon>Archangium</taxon>
    </lineage>
</organism>
<sequence>MTVVSLVLLGACAESTATPAGPLPVLRLVRSGEAVRASAQPQASWESLVPVCEAMPFRPAFVRFTWSTVKADRDGWVSSVAATLVTPGDALVVNLVTDVDVGGASLEAGAPWVDVANVQVNCERRAFRFPKKYEQQLSSLVQLKADGFVSYGGRGWGNATPVTP</sequence>
<dbReference type="AlphaFoldDB" id="A0A2W5VL89"/>
<accession>A0A2W5VL89</accession>
<proteinExistence type="predicted"/>
<dbReference type="EMBL" id="QFQP01000015">
    <property type="protein sequence ID" value="PZR11171.1"/>
    <property type="molecule type" value="Genomic_DNA"/>
</dbReference>
<name>A0A2W5VL89_9BACT</name>
<gene>
    <name evidence="1" type="ORF">DI536_18725</name>
</gene>
<reference evidence="1 2" key="1">
    <citation type="submission" date="2017-08" db="EMBL/GenBank/DDBJ databases">
        <title>Infants hospitalized years apart are colonized by the same room-sourced microbial strains.</title>
        <authorList>
            <person name="Brooks B."/>
            <person name="Olm M.R."/>
            <person name="Firek B.A."/>
            <person name="Baker R."/>
            <person name="Thomas B.C."/>
            <person name="Morowitz M.J."/>
            <person name="Banfield J.F."/>
        </authorList>
    </citation>
    <scope>NUCLEOTIDE SEQUENCE [LARGE SCALE GENOMIC DNA]</scope>
    <source>
        <strain evidence="1">S2_003_000_R2_14</strain>
    </source>
</reference>
<protein>
    <submittedName>
        <fullName evidence="1">Uncharacterized protein</fullName>
    </submittedName>
</protein>
<evidence type="ECO:0000313" key="1">
    <source>
        <dbReference type="EMBL" id="PZR11171.1"/>
    </source>
</evidence>